<name>A0AAV6KIU0_9ERIC</name>
<sequence length="117" mass="12706">MDATPKSKLPLARGVLAAEGQPLKINATPRPRRADNRSEAATNQTRTQNTNQTQVICPPPHPPDLGETQTGNKFGLKKSAGENRTKTQPKQKGKTLTPTPRYYLDAGHHSSDLRGKG</sequence>
<organism evidence="2 3">
    <name type="scientific">Rhododendron griersonianum</name>
    <dbReference type="NCBI Taxonomy" id="479676"/>
    <lineage>
        <taxon>Eukaryota</taxon>
        <taxon>Viridiplantae</taxon>
        <taxon>Streptophyta</taxon>
        <taxon>Embryophyta</taxon>
        <taxon>Tracheophyta</taxon>
        <taxon>Spermatophyta</taxon>
        <taxon>Magnoliopsida</taxon>
        <taxon>eudicotyledons</taxon>
        <taxon>Gunneridae</taxon>
        <taxon>Pentapetalae</taxon>
        <taxon>asterids</taxon>
        <taxon>Ericales</taxon>
        <taxon>Ericaceae</taxon>
        <taxon>Ericoideae</taxon>
        <taxon>Rhodoreae</taxon>
        <taxon>Rhododendron</taxon>
    </lineage>
</organism>
<proteinExistence type="predicted"/>
<accession>A0AAV6KIU0</accession>
<comment type="caution">
    <text evidence="2">The sequence shown here is derived from an EMBL/GenBank/DDBJ whole genome shotgun (WGS) entry which is preliminary data.</text>
</comment>
<keyword evidence="3" id="KW-1185">Reference proteome</keyword>
<reference evidence="2" key="1">
    <citation type="submission" date="2020-08" db="EMBL/GenBank/DDBJ databases">
        <title>Plant Genome Project.</title>
        <authorList>
            <person name="Zhang R.-G."/>
        </authorList>
    </citation>
    <scope>NUCLEOTIDE SEQUENCE</scope>
    <source>
        <strain evidence="2">WSP0</strain>
        <tissue evidence="2">Leaf</tissue>
    </source>
</reference>
<gene>
    <name evidence="2" type="ORF">RHGRI_010512</name>
</gene>
<evidence type="ECO:0000256" key="1">
    <source>
        <dbReference type="SAM" id="MobiDB-lite"/>
    </source>
</evidence>
<dbReference type="AlphaFoldDB" id="A0AAV6KIU0"/>
<feature type="compositionally biased region" description="Low complexity" evidence="1">
    <location>
        <begin position="42"/>
        <end position="54"/>
    </location>
</feature>
<dbReference type="EMBL" id="JACTNZ010000004">
    <property type="protein sequence ID" value="KAG5552457.1"/>
    <property type="molecule type" value="Genomic_DNA"/>
</dbReference>
<feature type="region of interest" description="Disordered" evidence="1">
    <location>
        <begin position="1"/>
        <end position="117"/>
    </location>
</feature>
<dbReference type="Proteomes" id="UP000823749">
    <property type="component" value="Chromosome 4"/>
</dbReference>
<evidence type="ECO:0000313" key="2">
    <source>
        <dbReference type="EMBL" id="KAG5552457.1"/>
    </source>
</evidence>
<protein>
    <submittedName>
        <fullName evidence="2">Uncharacterized protein</fullName>
    </submittedName>
</protein>
<evidence type="ECO:0000313" key="3">
    <source>
        <dbReference type="Proteomes" id="UP000823749"/>
    </source>
</evidence>
<feature type="compositionally biased region" description="Basic and acidic residues" evidence="1">
    <location>
        <begin position="106"/>
        <end position="117"/>
    </location>
</feature>